<dbReference type="EMBL" id="LR792632">
    <property type="protein sequence ID" value="CAB3289591.1"/>
    <property type="molecule type" value="Genomic_DNA"/>
</dbReference>
<dbReference type="KEGG" id="mesg:MLAUSG7_1313"/>
<dbReference type="GeneID" id="65884099"/>
<dbReference type="Pfam" id="PF09871">
    <property type="entry name" value="DUF2098"/>
    <property type="match status" value="1"/>
</dbReference>
<sequence length="101" mass="11634">MSEIEAISKDNINIKVGDYVVYVNTGTKGRVVDIRKDEEGNIWVLLDNNLMYRPHLLRVIEKYKITERKEDIEDVVKEIEKEELETEKLSDMDFGDACGAG</sequence>
<dbReference type="InterPro" id="IPR017099">
    <property type="entry name" value="UCP037053"/>
</dbReference>
<reference evidence="2 3" key="1">
    <citation type="submission" date="2020-04" db="EMBL/GenBank/DDBJ databases">
        <authorList>
            <consortium name="Genoscope - CEA"/>
            <person name="William W."/>
        </authorList>
    </citation>
    <scope>NUCLEOTIDE SEQUENCE [LARGE SCALE GENOMIC DNA]</scope>
    <source>
        <strain evidence="2 3">SG7</strain>
    </source>
</reference>
<name>A0A8D6T0U8_9EURY</name>
<dbReference type="RefSeq" id="WP_214399634.1">
    <property type="nucleotide sequence ID" value="NZ_LR792632.1"/>
</dbReference>
<protein>
    <recommendedName>
        <fullName evidence="4">DUF2098 domain-containing protein</fullName>
    </recommendedName>
</protein>
<accession>A0A8D6T0U8</accession>
<evidence type="ECO:0000313" key="2">
    <source>
        <dbReference type="EMBL" id="CAB3289591.1"/>
    </source>
</evidence>
<dbReference type="Proteomes" id="UP000679213">
    <property type="component" value="Chromosome I"/>
</dbReference>
<feature type="coiled-coil region" evidence="1">
    <location>
        <begin position="62"/>
        <end position="92"/>
    </location>
</feature>
<dbReference type="InterPro" id="IPR019209">
    <property type="entry name" value="DUF2098"/>
</dbReference>
<keyword evidence="1" id="KW-0175">Coiled coil</keyword>
<keyword evidence="3" id="KW-1185">Reference proteome</keyword>
<evidence type="ECO:0000313" key="3">
    <source>
        <dbReference type="Proteomes" id="UP000679213"/>
    </source>
</evidence>
<dbReference type="AlphaFoldDB" id="A0A8D6T0U8"/>
<proteinExistence type="predicted"/>
<evidence type="ECO:0008006" key="4">
    <source>
        <dbReference type="Google" id="ProtNLM"/>
    </source>
</evidence>
<dbReference type="PIRSF" id="PIRSF037053">
    <property type="entry name" value="UCP037053"/>
    <property type="match status" value="1"/>
</dbReference>
<evidence type="ECO:0000256" key="1">
    <source>
        <dbReference type="SAM" id="Coils"/>
    </source>
</evidence>
<gene>
    <name evidence="2" type="ORF">MLAUSG7_1313</name>
</gene>
<organism evidence="2 3">
    <name type="scientific">Methanocaldococcus lauensis</name>
    <dbReference type="NCBI Taxonomy" id="2546128"/>
    <lineage>
        <taxon>Archaea</taxon>
        <taxon>Methanobacteriati</taxon>
        <taxon>Methanobacteriota</taxon>
        <taxon>Methanomada group</taxon>
        <taxon>Methanococci</taxon>
        <taxon>Methanococcales</taxon>
        <taxon>Methanocaldococcaceae</taxon>
        <taxon>Methanocaldococcus</taxon>
    </lineage>
</organism>